<organism evidence="1 2">
    <name type="scientific">Flaviaesturariibacter aridisoli</name>
    <dbReference type="NCBI Taxonomy" id="2545761"/>
    <lineage>
        <taxon>Bacteria</taxon>
        <taxon>Pseudomonadati</taxon>
        <taxon>Bacteroidota</taxon>
        <taxon>Chitinophagia</taxon>
        <taxon>Chitinophagales</taxon>
        <taxon>Chitinophagaceae</taxon>
        <taxon>Flaviaestuariibacter</taxon>
    </lineage>
</organism>
<sequence length="744" mass="84659">MKQFIACLVLSGLALCAHGQKDAERYKARAEEVRQDIWGKATAEFKVTNLPADMSNESAVIIARAFDITNSSKSRFKWVGIGFNVARRNLYRTVYHERVKINDKNALNEFSTIEYRKKLDNSTRFGFSKLYNTMETYIGAKIIKGDGKEVIVNTAEEVLTKDEKTRQEGKLAISDLQVGDILDYYIDVEEMKENNDDEQGPFTFVMGGDYPMLYINVRLQLDEKAGVQYISANGAPELKHSTTDDGDLVLKLEARNLAKFKSSMWTSPYRQWPYVILQYKIVGRYESPYSDYKAGTLHKGTMAFKLADFYRGAIAQMRVSADFTPQRLAYEYLGGKKKMRDLPKDSVVKVLFDYWRWQKLDVFNRQTIDVSQDVKYSRANSLQNALYMSYYLQDLDLDHDLLLLCSRNEQSLQNVLKLGDMDAVIRVAIDGKNYYMAFDDVTTRFNEIPVRFQGEEYIAIRAEKGRRAFSFTDGTAGSLPVTTAADNTTTETIRVQLAPSNGQLLQIDRSCSLTGAYRGSEQKRLLLSEDIDKVLSKALSEKTHMESLSANKTSAKLVPDFTAAFTKERNDWKKYFKAEIKEQYEEEPKEVTSYEIGDHGLLNSSPSFVYRSSFTMDNFVKKAGNNYIVDAGKLIGKFTKVDEKERSRSLDVYMFSARTFTFDINIAIPEGYTAKGVEELATNVTNESGSFVARASTDEKNVKISVTRSFNKAFEPAANWPNLLGLLDAVYAFNNKKILFEKKK</sequence>
<evidence type="ECO:0000313" key="1">
    <source>
        <dbReference type="EMBL" id="TCZ74403.1"/>
    </source>
</evidence>
<dbReference type="Proteomes" id="UP000295164">
    <property type="component" value="Unassembled WGS sequence"/>
</dbReference>
<reference evidence="1 2" key="1">
    <citation type="submission" date="2019-03" db="EMBL/GenBank/DDBJ databases">
        <authorList>
            <person name="Kim M.K.M."/>
        </authorList>
    </citation>
    <scope>NUCLEOTIDE SEQUENCE [LARGE SCALE GENOMIC DNA]</scope>
    <source>
        <strain evidence="1 2">17J68-15</strain>
    </source>
</reference>
<evidence type="ECO:0000313" key="2">
    <source>
        <dbReference type="Proteomes" id="UP000295164"/>
    </source>
</evidence>
<comment type="caution">
    <text evidence="1">The sequence shown here is derived from an EMBL/GenBank/DDBJ whole genome shotgun (WGS) entry which is preliminary data.</text>
</comment>
<dbReference type="RefSeq" id="WP_131850449.1">
    <property type="nucleotide sequence ID" value="NZ_SKFH01000002.1"/>
</dbReference>
<dbReference type="OrthoDB" id="1153981at2"/>
<keyword evidence="2" id="KW-1185">Reference proteome</keyword>
<protein>
    <submittedName>
        <fullName evidence="1">DUF3857 domain-containing protein</fullName>
    </submittedName>
</protein>
<dbReference type="Gene3D" id="2.60.40.3140">
    <property type="match status" value="1"/>
</dbReference>
<dbReference type="Gene3D" id="2.60.120.1130">
    <property type="match status" value="1"/>
</dbReference>
<dbReference type="AlphaFoldDB" id="A0A4R4E689"/>
<gene>
    <name evidence="1" type="ORF">E0486_01905</name>
</gene>
<name>A0A4R4E689_9BACT</name>
<dbReference type="EMBL" id="SKFH01000002">
    <property type="protein sequence ID" value="TCZ74403.1"/>
    <property type="molecule type" value="Genomic_DNA"/>
</dbReference>
<accession>A0A4R4E689</accession>
<proteinExistence type="predicted"/>